<proteinExistence type="predicted"/>
<evidence type="ECO:0008006" key="3">
    <source>
        <dbReference type="Google" id="ProtNLM"/>
    </source>
</evidence>
<dbReference type="AlphaFoldDB" id="A0A5C5V2D9"/>
<keyword evidence="2" id="KW-1185">Reference proteome</keyword>
<dbReference type="Proteomes" id="UP000318878">
    <property type="component" value="Unassembled WGS sequence"/>
</dbReference>
<sequence>MRGLELCDRHFSVPLMASGKQKALLMNARTSLFLLCLLAAIGCGGQQGPRPYPVRGVITFDGKPLTRGTIIFNPVDQAHPASRGEIQSDGSYVLSLTAAGDGAIPGEHRVIVNSSTQVESGLEVGDPNYQIPRPLVPPKYSSLSTTPLSHTVKAEANTIDIAL</sequence>
<evidence type="ECO:0000313" key="1">
    <source>
        <dbReference type="EMBL" id="TWT32756.1"/>
    </source>
</evidence>
<evidence type="ECO:0000313" key="2">
    <source>
        <dbReference type="Proteomes" id="UP000318878"/>
    </source>
</evidence>
<reference evidence="1 2" key="1">
    <citation type="submission" date="2019-02" db="EMBL/GenBank/DDBJ databases">
        <title>Deep-cultivation of Planctomycetes and their phenomic and genomic characterization uncovers novel biology.</title>
        <authorList>
            <person name="Wiegand S."/>
            <person name="Jogler M."/>
            <person name="Boedeker C."/>
            <person name="Pinto D."/>
            <person name="Vollmers J."/>
            <person name="Rivas-Marin E."/>
            <person name="Kohn T."/>
            <person name="Peeters S.H."/>
            <person name="Heuer A."/>
            <person name="Rast P."/>
            <person name="Oberbeckmann S."/>
            <person name="Bunk B."/>
            <person name="Jeske O."/>
            <person name="Meyerdierks A."/>
            <person name="Storesund J.E."/>
            <person name="Kallscheuer N."/>
            <person name="Luecker S."/>
            <person name="Lage O.M."/>
            <person name="Pohl T."/>
            <person name="Merkel B.J."/>
            <person name="Hornburger P."/>
            <person name="Mueller R.-W."/>
            <person name="Bruemmer F."/>
            <person name="Labrenz M."/>
            <person name="Spormann A.M."/>
            <person name="Op Den Camp H."/>
            <person name="Overmann J."/>
            <person name="Amann R."/>
            <person name="Jetten M.S.M."/>
            <person name="Mascher T."/>
            <person name="Medema M.H."/>
            <person name="Devos D.P."/>
            <person name="Kaster A.-K."/>
            <person name="Ovreas L."/>
            <person name="Rohde M."/>
            <person name="Galperin M.Y."/>
            <person name="Jogler C."/>
        </authorList>
    </citation>
    <scope>NUCLEOTIDE SEQUENCE [LARGE SCALE GENOMIC DNA]</scope>
    <source>
        <strain evidence="1 2">Enr8</strain>
    </source>
</reference>
<name>A0A5C5V2D9_9BACT</name>
<dbReference type="EMBL" id="SJPF01000003">
    <property type="protein sequence ID" value="TWT32756.1"/>
    <property type="molecule type" value="Genomic_DNA"/>
</dbReference>
<gene>
    <name evidence="1" type="ORF">Enr8_25620</name>
</gene>
<accession>A0A5C5V2D9</accession>
<protein>
    <recommendedName>
        <fullName evidence="3">Carboxypeptidase regulatory-like domain-containing protein</fullName>
    </recommendedName>
</protein>
<organism evidence="1 2">
    <name type="scientific">Blastopirellula retiformator</name>
    <dbReference type="NCBI Taxonomy" id="2527970"/>
    <lineage>
        <taxon>Bacteria</taxon>
        <taxon>Pseudomonadati</taxon>
        <taxon>Planctomycetota</taxon>
        <taxon>Planctomycetia</taxon>
        <taxon>Pirellulales</taxon>
        <taxon>Pirellulaceae</taxon>
        <taxon>Blastopirellula</taxon>
    </lineage>
</organism>
<comment type="caution">
    <text evidence="1">The sequence shown here is derived from an EMBL/GenBank/DDBJ whole genome shotgun (WGS) entry which is preliminary data.</text>
</comment>